<protein>
    <submittedName>
        <fullName evidence="4">PHD-type domain-containing protein</fullName>
    </submittedName>
</protein>
<evidence type="ECO:0000313" key="3">
    <source>
        <dbReference type="Proteomes" id="UP000271098"/>
    </source>
</evidence>
<feature type="compositionally biased region" description="Polar residues" evidence="1">
    <location>
        <begin position="174"/>
        <end position="189"/>
    </location>
</feature>
<feature type="compositionally biased region" description="Basic and acidic residues" evidence="1">
    <location>
        <begin position="291"/>
        <end position="312"/>
    </location>
</feature>
<feature type="compositionally biased region" description="Basic and acidic residues" evidence="1">
    <location>
        <begin position="228"/>
        <end position="245"/>
    </location>
</feature>
<sequence length="476" mass="54467">MQVGDLSFHQDQMASQRLRSMFMVKRLHLACVPVIPLDDHGKPVVPYDASGQPLIHLASDGMTPLTEEEYQYSVQWNDYYNRLYSAAASQIRPEDIDLPPNVESPPPQPPAPPEPAPPPPAETEKPKAESDPALKAKTKKMIEMQLRFSRKNLRAPNQPMATTETKTQSDETTVSVENTPLSSQSSDFSENMDKAESSNEPAEPPVCSEPIKGVSSDDATKTLLPETKTVDVESEKKSHALEAQEQKGNTAQTENQETEDTAAKPSADSPQNRGEEEEEKVAKIEQVQMRGVEDPKNLSEKSSEIDLTEMIKKSKTTAGDAGAPKMRDEELEHDRSQMREKRAGISRDRSERRSRDRKRSGSRLRRSPSRSPFRGSYRRSRSRELRRRSRSRSRTPPSGFFGRYRSRSRDRRYQSSYYDRRSYRRFRAADAEDRYSYRRRRSTSRTRLSRHERLAESFVNFQKKLFALGFLWYGAL</sequence>
<dbReference type="WBParaSite" id="GPUH_0001911901-mRNA-1">
    <property type="protein sequence ID" value="GPUH_0001911901-mRNA-1"/>
    <property type="gene ID" value="GPUH_0001911901"/>
</dbReference>
<dbReference type="AlphaFoldDB" id="A0A183EDQ3"/>
<feature type="compositionally biased region" description="Basic and acidic residues" evidence="1">
    <location>
        <begin position="325"/>
        <end position="354"/>
    </location>
</feature>
<dbReference type="EMBL" id="UYRT01087902">
    <property type="protein sequence ID" value="VDN33133.1"/>
    <property type="molecule type" value="Genomic_DNA"/>
</dbReference>
<gene>
    <name evidence="2" type="ORF">GPUH_LOCUS19094</name>
</gene>
<keyword evidence="3" id="KW-1185">Reference proteome</keyword>
<evidence type="ECO:0000256" key="1">
    <source>
        <dbReference type="SAM" id="MobiDB-lite"/>
    </source>
</evidence>
<feature type="compositionally biased region" description="Basic and acidic residues" evidence="1">
    <location>
        <begin position="122"/>
        <end position="134"/>
    </location>
</feature>
<feature type="compositionally biased region" description="Polar residues" evidence="1">
    <location>
        <begin position="246"/>
        <end position="255"/>
    </location>
</feature>
<feature type="compositionally biased region" description="Basic residues" evidence="1">
    <location>
        <begin position="355"/>
        <end position="368"/>
    </location>
</feature>
<feature type="compositionally biased region" description="Basic residues" evidence="1">
    <location>
        <begin position="376"/>
        <end position="393"/>
    </location>
</feature>
<reference evidence="4" key="1">
    <citation type="submission" date="2016-06" db="UniProtKB">
        <authorList>
            <consortium name="WormBaseParasite"/>
        </authorList>
    </citation>
    <scope>IDENTIFICATION</scope>
</reference>
<feature type="region of interest" description="Disordered" evidence="1">
    <location>
        <begin position="95"/>
        <end position="407"/>
    </location>
</feature>
<evidence type="ECO:0000313" key="4">
    <source>
        <dbReference type="WBParaSite" id="GPUH_0001911901-mRNA-1"/>
    </source>
</evidence>
<feature type="compositionally biased region" description="Pro residues" evidence="1">
    <location>
        <begin position="102"/>
        <end position="121"/>
    </location>
</feature>
<name>A0A183EDQ3_9BILA</name>
<organism evidence="4">
    <name type="scientific">Gongylonema pulchrum</name>
    <dbReference type="NCBI Taxonomy" id="637853"/>
    <lineage>
        <taxon>Eukaryota</taxon>
        <taxon>Metazoa</taxon>
        <taxon>Ecdysozoa</taxon>
        <taxon>Nematoda</taxon>
        <taxon>Chromadorea</taxon>
        <taxon>Rhabditida</taxon>
        <taxon>Spirurina</taxon>
        <taxon>Spiruromorpha</taxon>
        <taxon>Spiruroidea</taxon>
        <taxon>Gongylonematidae</taxon>
        <taxon>Gongylonema</taxon>
    </lineage>
</organism>
<proteinExistence type="predicted"/>
<dbReference type="OrthoDB" id="5874237at2759"/>
<accession>A0A183EDQ3</accession>
<evidence type="ECO:0000313" key="2">
    <source>
        <dbReference type="EMBL" id="VDN33133.1"/>
    </source>
</evidence>
<dbReference type="Proteomes" id="UP000271098">
    <property type="component" value="Unassembled WGS sequence"/>
</dbReference>
<feature type="compositionally biased region" description="Low complexity" evidence="1">
    <location>
        <begin position="162"/>
        <end position="173"/>
    </location>
</feature>
<reference evidence="2 3" key="2">
    <citation type="submission" date="2018-11" db="EMBL/GenBank/DDBJ databases">
        <authorList>
            <consortium name="Pathogen Informatics"/>
        </authorList>
    </citation>
    <scope>NUCLEOTIDE SEQUENCE [LARGE SCALE GENOMIC DNA]</scope>
</reference>